<reference evidence="3" key="1">
    <citation type="submission" date="2019-03" db="EMBL/GenBank/DDBJ databases">
        <title>WGS assembly of Setaria viridis.</title>
        <authorList>
            <person name="Huang P."/>
            <person name="Jenkins J."/>
            <person name="Grimwood J."/>
            <person name="Barry K."/>
            <person name="Healey A."/>
            <person name="Mamidi S."/>
            <person name="Sreedasyam A."/>
            <person name="Shu S."/>
            <person name="Feldman M."/>
            <person name="Wu J."/>
            <person name="Yu Y."/>
            <person name="Chen C."/>
            <person name="Johnson J."/>
            <person name="Rokhsar D."/>
            <person name="Baxter I."/>
            <person name="Schmutz J."/>
            <person name="Brutnell T."/>
            <person name="Kellogg E."/>
        </authorList>
    </citation>
    <scope>NUCLEOTIDE SEQUENCE [LARGE SCALE GENOMIC DNA]</scope>
</reference>
<proteinExistence type="predicted"/>
<feature type="region of interest" description="Disordered" evidence="1">
    <location>
        <begin position="27"/>
        <end position="55"/>
    </location>
</feature>
<keyword evidence="4" id="KW-1185">Reference proteome</keyword>
<evidence type="ECO:0008006" key="5">
    <source>
        <dbReference type="Google" id="ProtNLM"/>
    </source>
</evidence>
<protein>
    <recommendedName>
        <fullName evidence="5">Knottin scorpion toxin-like domain-containing protein</fullName>
    </recommendedName>
</protein>
<evidence type="ECO:0000256" key="1">
    <source>
        <dbReference type="SAM" id="MobiDB-lite"/>
    </source>
</evidence>
<sequence>MGSNNTTRAIPIIVILVLILLSGTQADSSDALPPAMERRAGLVPPPPPLLPKSAIPDQDCPPIQVPGLIDACRRPPGLRACAAQCLIYHYRGGYCEMLPDGRPGDCFCKNCLLSSDA</sequence>
<dbReference type="Proteomes" id="UP000298652">
    <property type="component" value="Chromosome 1"/>
</dbReference>
<dbReference type="AlphaFoldDB" id="A0A4U6W6F0"/>
<dbReference type="Gramene" id="TKW37772">
    <property type="protein sequence ID" value="TKW37772"/>
    <property type="gene ID" value="SEVIR_1G070100v2"/>
</dbReference>
<evidence type="ECO:0000313" key="3">
    <source>
        <dbReference type="EMBL" id="TKW37772.1"/>
    </source>
</evidence>
<gene>
    <name evidence="3" type="ORF">SEVIR_1G070100v2</name>
</gene>
<accession>A0A4U6W6F0</accession>
<evidence type="ECO:0000256" key="2">
    <source>
        <dbReference type="SAM" id="SignalP"/>
    </source>
</evidence>
<feature type="signal peptide" evidence="2">
    <location>
        <begin position="1"/>
        <end position="26"/>
    </location>
</feature>
<feature type="chain" id="PRO_5020984838" description="Knottin scorpion toxin-like domain-containing protein" evidence="2">
    <location>
        <begin position="27"/>
        <end position="117"/>
    </location>
</feature>
<name>A0A4U6W6F0_SETVI</name>
<organism evidence="3 4">
    <name type="scientific">Setaria viridis</name>
    <name type="common">Green bristlegrass</name>
    <name type="synonym">Setaria italica subsp. viridis</name>
    <dbReference type="NCBI Taxonomy" id="4556"/>
    <lineage>
        <taxon>Eukaryota</taxon>
        <taxon>Viridiplantae</taxon>
        <taxon>Streptophyta</taxon>
        <taxon>Embryophyta</taxon>
        <taxon>Tracheophyta</taxon>
        <taxon>Spermatophyta</taxon>
        <taxon>Magnoliopsida</taxon>
        <taxon>Liliopsida</taxon>
        <taxon>Poales</taxon>
        <taxon>Poaceae</taxon>
        <taxon>PACMAD clade</taxon>
        <taxon>Panicoideae</taxon>
        <taxon>Panicodae</taxon>
        <taxon>Paniceae</taxon>
        <taxon>Cenchrinae</taxon>
        <taxon>Setaria</taxon>
    </lineage>
</organism>
<evidence type="ECO:0000313" key="4">
    <source>
        <dbReference type="Proteomes" id="UP000298652"/>
    </source>
</evidence>
<dbReference type="EMBL" id="CM016552">
    <property type="protein sequence ID" value="TKW37772.1"/>
    <property type="molecule type" value="Genomic_DNA"/>
</dbReference>
<keyword evidence="2" id="KW-0732">Signal</keyword>